<gene>
    <name evidence="1" type="ORF">J4415_00950</name>
</gene>
<dbReference type="AlphaFoldDB" id="A0A8T4L252"/>
<name>A0A8T4L252_9ARCH</name>
<accession>A0A8T4L252</accession>
<organism evidence="1 2">
    <name type="scientific">Candidatus Iainarchaeum sp</name>
    <dbReference type="NCBI Taxonomy" id="3101447"/>
    <lineage>
        <taxon>Archaea</taxon>
        <taxon>Candidatus Iainarchaeota</taxon>
        <taxon>Candidatus Iainarchaeia</taxon>
        <taxon>Candidatus Iainarchaeales</taxon>
        <taxon>Candidatus Iainarchaeaceae</taxon>
        <taxon>Candidatus Iainarchaeum</taxon>
    </lineage>
</organism>
<reference evidence="1" key="1">
    <citation type="submission" date="2021-03" db="EMBL/GenBank/DDBJ databases">
        <authorList>
            <person name="Jaffe A."/>
        </authorList>
    </citation>
    <scope>NUCLEOTIDE SEQUENCE</scope>
    <source>
        <strain evidence="1">RIFCSPHIGHO2_01_FULL_AR10_44_11</strain>
    </source>
</reference>
<protein>
    <submittedName>
        <fullName evidence="1">Uncharacterized protein</fullName>
    </submittedName>
</protein>
<comment type="caution">
    <text evidence="1">The sequence shown here is derived from an EMBL/GenBank/DDBJ whole genome shotgun (WGS) entry which is preliminary data.</text>
</comment>
<evidence type="ECO:0000313" key="1">
    <source>
        <dbReference type="EMBL" id="MBS3057176.1"/>
    </source>
</evidence>
<dbReference type="EMBL" id="JAGVWD010000013">
    <property type="protein sequence ID" value="MBS3057176.1"/>
    <property type="molecule type" value="Genomic_DNA"/>
</dbReference>
<reference evidence="1" key="2">
    <citation type="submission" date="2021-05" db="EMBL/GenBank/DDBJ databases">
        <title>Protein family content uncovers lineage relationships and bacterial pathway maintenance mechanisms in DPANN archaea.</title>
        <authorList>
            <person name="Castelle C.J."/>
            <person name="Meheust R."/>
            <person name="Jaffe A.L."/>
            <person name="Seitz K."/>
            <person name="Gong X."/>
            <person name="Baker B.J."/>
            <person name="Banfield J.F."/>
        </authorList>
    </citation>
    <scope>NUCLEOTIDE SEQUENCE</scope>
    <source>
        <strain evidence="1">RIFCSPHIGHO2_01_FULL_AR10_44_11</strain>
    </source>
</reference>
<dbReference type="Proteomes" id="UP000677687">
    <property type="component" value="Unassembled WGS sequence"/>
</dbReference>
<sequence length="152" mass="17623">MVKYGDIKIQWSNPAHKLLVSQMFFEESGKTGVYPKKFDRFVVRLKDNKPIAIVCYKFVDLKGRKAIDVSPFNLEFRKPHCQQMIDGILADNPGYTVIRAIALPKKEKFFVNFAKKRRLYLTQVAIAKKAKEVLLPGSKQILMINKNNVRRH</sequence>
<proteinExistence type="predicted"/>
<evidence type="ECO:0000313" key="2">
    <source>
        <dbReference type="Proteomes" id="UP000677687"/>
    </source>
</evidence>